<organism evidence="13 14">
    <name type="scientific">Plebeiibacterium marinum</name>
    <dbReference type="NCBI Taxonomy" id="2992111"/>
    <lineage>
        <taxon>Bacteria</taxon>
        <taxon>Pseudomonadati</taxon>
        <taxon>Bacteroidota</taxon>
        <taxon>Bacteroidia</taxon>
        <taxon>Marinilabiliales</taxon>
        <taxon>Marinilabiliaceae</taxon>
        <taxon>Plebeiibacterium</taxon>
    </lineage>
</organism>
<dbReference type="SUPFAM" id="SSF56935">
    <property type="entry name" value="Porins"/>
    <property type="match status" value="1"/>
</dbReference>
<keyword evidence="3 8" id="KW-1134">Transmembrane beta strand</keyword>
<dbReference type="NCBIfam" id="TIGR04057">
    <property type="entry name" value="SusC_RagA_signa"/>
    <property type="match status" value="1"/>
</dbReference>
<reference evidence="13" key="1">
    <citation type="submission" date="2022-10" db="EMBL/GenBank/DDBJ databases">
        <authorList>
            <person name="Yu W.X."/>
        </authorList>
    </citation>
    <scope>NUCLEOTIDE SEQUENCE</scope>
    <source>
        <strain evidence="13">D04</strain>
    </source>
</reference>
<dbReference type="EMBL" id="JAPDPI010000012">
    <property type="protein sequence ID" value="MCW3805499.1"/>
    <property type="molecule type" value="Genomic_DNA"/>
</dbReference>
<dbReference type="PROSITE" id="PS52016">
    <property type="entry name" value="TONB_DEPENDENT_REC_3"/>
    <property type="match status" value="1"/>
</dbReference>
<dbReference type="Gene3D" id="2.40.170.20">
    <property type="entry name" value="TonB-dependent receptor, beta-barrel domain"/>
    <property type="match status" value="1"/>
</dbReference>
<evidence type="ECO:0000256" key="1">
    <source>
        <dbReference type="ARBA" id="ARBA00004571"/>
    </source>
</evidence>
<comment type="subcellular location">
    <subcellularLocation>
        <location evidence="1 8">Cell outer membrane</location>
        <topology evidence="1 8">Multi-pass membrane protein</topology>
    </subcellularLocation>
</comment>
<comment type="caution">
    <text evidence="13">The sequence shown here is derived from an EMBL/GenBank/DDBJ whole genome shotgun (WGS) entry which is preliminary data.</text>
</comment>
<evidence type="ECO:0000256" key="2">
    <source>
        <dbReference type="ARBA" id="ARBA00022448"/>
    </source>
</evidence>
<dbReference type="NCBIfam" id="TIGR04056">
    <property type="entry name" value="OMP_RagA_SusC"/>
    <property type="match status" value="1"/>
</dbReference>
<name>A0AAE3MDF3_9BACT</name>
<feature type="domain" description="TonB-dependent receptor-like beta-barrel" evidence="11">
    <location>
        <begin position="458"/>
        <end position="875"/>
    </location>
</feature>
<evidence type="ECO:0000256" key="7">
    <source>
        <dbReference type="ARBA" id="ARBA00023237"/>
    </source>
</evidence>
<proteinExistence type="inferred from homology"/>
<keyword evidence="10" id="KW-1133">Transmembrane helix</keyword>
<accession>A0AAE3MDF3</accession>
<dbReference type="InterPro" id="IPR039426">
    <property type="entry name" value="TonB-dep_rcpt-like"/>
</dbReference>
<keyword evidence="4 8" id="KW-0812">Transmembrane</keyword>
<dbReference type="Gene3D" id="2.170.130.10">
    <property type="entry name" value="TonB-dependent receptor, plug domain"/>
    <property type="match status" value="1"/>
</dbReference>
<dbReference type="Pfam" id="PF07715">
    <property type="entry name" value="Plug"/>
    <property type="match status" value="1"/>
</dbReference>
<keyword evidence="2 8" id="KW-0813">Transport</keyword>
<evidence type="ECO:0000256" key="4">
    <source>
        <dbReference type="ARBA" id="ARBA00022692"/>
    </source>
</evidence>
<feature type="domain" description="TonB-dependent receptor plug" evidence="12">
    <location>
        <begin position="129"/>
        <end position="237"/>
    </location>
</feature>
<evidence type="ECO:0000256" key="6">
    <source>
        <dbReference type="ARBA" id="ARBA00023136"/>
    </source>
</evidence>
<sequence length="1093" mass="122802">MKKRNEKRKSLLTQYKYLVLMVSFLTINFLYGNVYAQEGDKITGKVTDVSGQSVIGVSILVENTNIGTITDVNGDYSITVPQGKNLVFSFIGFETQIISTDGKREINVTLKDDLTELGEVVVVGYGTMKKKDLTGSVIQIKPDNVAAEAPNTVQDLLRGVPGLKVGISTSAKGGGSMQIRGARSVSGTSLSDPLLILDGMPFYGELSEINPDDIGQIDVLKDASAAAVYGAKAANGVIIITTKKGKVGKPVVSFRTNIGFVTKADYRDVWGPEGYMDYREDWYRTSSYGLNATTGGYEAYQAVDSKGNPVAPLGYYDRPDRLPEGVSLEDWRNNGALTAIEGESDLSLYARRLDLDDVVLENYLAGKTFDWYDYAFQTGVNQDYNASISGANDKMNYYMSVGYLNNEGVVRGDEYSAIRANLKLSGKVTNWLEISSNINFQDRSDEDLSIDVGSILNNSPYANYRDSDGNLAVHPMGDGAPYFKGYNYDFDRKYIDFEKGYTIFNSIFSTKISLPFNITYTFNASPRYQFYYNRQFHSTEHPDWESVNTGVDRGQSKRFDWSLNNTINWDYEFDGVHHVNVTLVQEAEEFRSWADNIDANNIQPSDALGFHNTANAGKEESSFSSTDTHHTANGLLGRLFYSYDNRYMLTASVRRDGYSAFGRNNPYATFPSLALGWSFKNEKFFNWKAMTVGKLRVSWGKNGNRALSNPYISLSNLRNGVKLYGYLNSSGNLTEGQYLLVDRLGSPNLEWEKSEALNVGLDFGFLDNRLSGNVDVYNIVTKDMILAKQLPGFTGFGSIATNLGEVQNKGFEFTINSQNIKTDKLEWNTTFNFSYNKNKIKHLYYEYEDVLDDDGNVIGTQERDEYGKWFIGKDINTIWSYRVTGIWQADELEEAKRHGQLPGDPKVANNYTKDDVVNDDGTITPVYNDKDKEFLGTTTSPINWSMRNSFTFKKNIDFSFNMYSYMGSKYLDYNYLNADNGSNLLTYGANRSKKEYWTPGNLTNKYARLGAKGPTGAESPGMLRNRTFIRLESISLGYRLPKSLLSRWNVKSMKVFGTIRNVGSWEKDKYEYGDVETKGLMTRVYTLGLDLTF</sequence>
<evidence type="ECO:0000256" key="10">
    <source>
        <dbReference type="SAM" id="Phobius"/>
    </source>
</evidence>
<evidence type="ECO:0000256" key="5">
    <source>
        <dbReference type="ARBA" id="ARBA00023077"/>
    </source>
</evidence>
<evidence type="ECO:0000313" key="14">
    <source>
        <dbReference type="Proteomes" id="UP001207408"/>
    </source>
</evidence>
<dbReference type="RefSeq" id="WP_301198870.1">
    <property type="nucleotide sequence ID" value="NZ_JAPDPI010000012.1"/>
</dbReference>
<keyword evidence="5 9" id="KW-0798">TonB box</keyword>
<evidence type="ECO:0000256" key="3">
    <source>
        <dbReference type="ARBA" id="ARBA00022452"/>
    </source>
</evidence>
<comment type="similarity">
    <text evidence="8 9">Belongs to the TonB-dependent receptor family.</text>
</comment>
<dbReference type="GO" id="GO:0009279">
    <property type="term" value="C:cell outer membrane"/>
    <property type="evidence" value="ECO:0007669"/>
    <property type="project" value="UniProtKB-SubCell"/>
</dbReference>
<dbReference type="InterPro" id="IPR037066">
    <property type="entry name" value="Plug_dom_sf"/>
</dbReference>
<dbReference type="InterPro" id="IPR012910">
    <property type="entry name" value="Plug_dom"/>
</dbReference>
<dbReference type="Gene3D" id="2.60.40.1120">
    <property type="entry name" value="Carboxypeptidase-like, regulatory domain"/>
    <property type="match status" value="1"/>
</dbReference>
<dbReference type="Proteomes" id="UP001207408">
    <property type="component" value="Unassembled WGS sequence"/>
</dbReference>
<dbReference type="InterPro" id="IPR008969">
    <property type="entry name" value="CarboxyPept-like_regulatory"/>
</dbReference>
<dbReference type="Pfam" id="PF13715">
    <property type="entry name" value="CarbopepD_reg_2"/>
    <property type="match status" value="1"/>
</dbReference>
<evidence type="ECO:0000259" key="12">
    <source>
        <dbReference type="Pfam" id="PF07715"/>
    </source>
</evidence>
<keyword evidence="14" id="KW-1185">Reference proteome</keyword>
<gene>
    <name evidence="13" type="ORF">OM074_07650</name>
</gene>
<dbReference type="InterPro" id="IPR023996">
    <property type="entry name" value="TonB-dep_OMP_SusC/RagA"/>
</dbReference>
<dbReference type="InterPro" id="IPR036942">
    <property type="entry name" value="Beta-barrel_TonB_sf"/>
</dbReference>
<evidence type="ECO:0000313" key="13">
    <source>
        <dbReference type="EMBL" id="MCW3805499.1"/>
    </source>
</evidence>
<protein>
    <submittedName>
        <fullName evidence="13">SusC/RagA family TonB-linked outer membrane protein</fullName>
    </submittedName>
</protein>
<dbReference type="Pfam" id="PF00593">
    <property type="entry name" value="TonB_dep_Rec_b-barrel"/>
    <property type="match status" value="1"/>
</dbReference>
<dbReference type="SUPFAM" id="SSF49464">
    <property type="entry name" value="Carboxypeptidase regulatory domain-like"/>
    <property type="match status" value="1"/>
</dbReference>
<keyword evidence="7 8" id="KW-0998">Cell outer membrane</keyword>
<dbReference type="InterPro" id="IPR000531">
    <property type="entry name" value="Beta-barrel_TonB"/>
</dbReference>
<evidence type="ECO:0000259" key="11">
    <source>
        <dbReference type="Pfam" id="PF00593"/>
    </source>
</evidence>
<dbReference type="AlphaFoldDB" id="A0AAE3MDF3"/>
<keyword evidence="6 8" id="KW-0472">Membrane</keyword>
<evidence type="ECO:0000256" key="9">
    <source>
        <dbReference type="RuleBase" id="RU003357"/>
    </source>
</evidence>
<evidence type="ECO:0000256" key="8">
    <source>
        <dbReference type="PROSITE-ProRule" id="PRU01360"/>
    </source>
</evidence>
<dbReference type="InterPro" id="IPR023997">
    <property type="entry name" value="TonB-dep_OMP_SusC/RagA_CS"/>
</dbReference>
<feature type="transmembrane region" description="Helical" evidence="10">
    <location>
        <begin position="12"/>
        <end position="31"/>
    </location>
</feature>